<dbReference type="EMBL" id="JAWDET010000006">
    <property type="protein sequence ID" value="MDU0241771.1"/>
    <property type="molecule type" value="Genomic_DNA"/>
</dbReference>
<organism evidence="1 2">
    <name type="scientific">Phocaeicola vulgatus</name>
    <name type="common">Bacteroides vulgatus</name>
    <dbReference type="NCBI Taxonomy" id="821"/>
    <lineage>
        <taxon>Bacteria</taxon>
        <taxon>Pseudomonadati</taxon>
        <taxon>Bacteroidota</taxon>
        <taxon>Bacteroidia</taxon>
        <taxon>Bacteroidales</taxon>
        <taxon>Bacteroidaceae</taxon>
        <taxon>Phocaeicola</taxon>
    </lineage>
</organism>
<dbReference type="Proteomes" id="UP001181239">
    <property type="component" value="Unassembled WGS sequence"/>
</dbReference>
<dbReference type="Pfam" id="PF05973">
    <property type="entry name" value="Gp49"/>
    <property type="match status" value="1"/>
</dbReference>
<accession>A0AAE4IAP7</accession>
<dbReference type="AlphaFoldDB" id="A0AAE4IAP7"/>
<name>A0AAE4IAP7_PHOVU</name>
<proteinExistence type="predicted"/>
<comment type="caution">
    <text evidence="1">The sequence shown here is derived from an EMBL/GenBank/DDBJ whole genome shotgun (WGS) entry which is preliminary data.</text>
</comment>
<gene>
    <name evidence="1" type="ORF">RVH43_14325</name>
</gene>
<protein>
    <submittedName>
        <fullName evidence="1">Type II toxin-antitoxin system RelE/ParE family toxin</fullName>
    </submittedName>
</protein>
<reference evidence="1" key="1">
    <citation type="submission" date="2023-10" db="EMBL/GenBank/DDBJ databases">
        <title>Genome of Potential pathogenic bacteria in Crohn's disease.</title>
        <authorList>
            <person name="Rodriguez-Palacios A."/>
        </authorList>
    </citation>
    <scope>NUCLEOTIDE SEQUENCE</scope>
    <source>
        <strain evidence="1">CavFT-hAR11</strain>
    </source>
</reference>
<dbReference type="InterPro" id="IPR009241">
    <property type="entry name" value="HigB-like"/>
</dbReference>
<dbReference type="RefSeq" id="WP_315977092.1">
    <property type="nucleotide sequence ID" value="NZ_JAWDET010000006.1"/>
</dbReference>
<evidence type="ECO:0000313" key="1">
    <source>
        <dbReference type="EMBL" id="MDU0241771.1"/>
    </source>
</evidence>
<evidence type="ECO:0000313" key="2">
    <source>
        <dbReference type="Proteomes" id="UP001181239"/>
    </source>
</evidence>
<sequence length="119" mass="13960">MNERTIKIVLSDDAKNFIKIQPLKAQQKIVYNIKKVEGGVMDKELFKKLDDTDIWELRTLFNGICYRLLSFWDNDEGALVIVTHGIIKKTQKTPSKEIAKAEAIRTEYFNDKKEQIWQK</sequence>